<evidence type="ECO:0000256" key="1">
    <source>
        <dbReference type="SAM" id="MobiDB-lite"/>
    </source>
</evidence>
<dbReference type="GO" id="GO:0005543">
    <property type="term" value="F:phospholipid binding"/>
    <property type="evidence" value="ECO:0007669"/>
    <property type="project" value="InterPro"/>
</dbReference>
<dbReference type="GO" id="GO:0000329">
    <property type="term" value="C:fungal-type vacuole membrane"/>
    <property type="evidence" value="ECO:0007669"/>
    <property type="project" value="InterPro"/>
</dbReference>
<keyword evidence="3" id="KW-1185">Reference proteome</keyword>
<dbReference type="GO" id="GO:0042144">
    <property type="term" value="P:vacuole fusion, non-autophagic"/>
    <property type="evidence" value="ECO:0007669"/>
    <property type="project" value="InterPro"/>
</dbReference>
<dbReference type="Proteomes" id="UP001176521">
    <property type="component" value="Unassembled WGS sequence"/>
</dbReference>
<feature type="compositionally biased region" description="Low complexity" evidence="1">
    <location>
        <begin position="89"/>
        <end position="102"/>
    </location>
</feature>
<accession>A0AAN6G499</accession>
<dbReference type="EMBL" id="JAPDMQ010000936">
    <property type="protein sequence ID" value="KAK0519647.1"/>
    <property type="molecule type" value="Genomic_DNA"/>
</dbReference>
<reference evidence="2" key="1">
    <citation type="journal article" date="2023" name="PhytoFront">
        <title>Draft Genome Resources of Seven Strains of Tilletia horrida, Causal Agent of Kernel Smut of Rice.</title>
        <authorList>
            <person name="Khanal S."/>
            <person name="Antony Babu S."/>
            <person name="Zhou X.G."/>
        </authorList>
    </citation>
    <scope>NUCLEOTIDE SEQUENCE</scope>
    <source>
        <strain evidence="2">TX3</strain>
    </source>
</reference>
<protein>
    <submittedName>
        <fullName evidence="2">Uncharacterized protein</fullName>
    </submittedName>
</protein>
<dbReference type="PANTHER" id="PTHR38407">
    <property type="entry name" value="PROTEIN IVY1"/>
    <property type="match status" value="1"/>
</dbReference>
<evidence type="ECO:0000313" key="3">
    <source>
        <dbReference type="Proteomes" id="UP001176521"/>
    </source>
</evidence>
<gene>
    <name evidence="2" type="ORF">OC842_007378</name>
</gene>
<evidence type="ECO:0000313" key="2">
    <source>
        <dbReference type="EMBL" id="KAK0519647.1"/>
    </source>
</evidence>
<dbReference type="AlphaFoldDB" id="A0AAN6G499"/>
<feature type="region of interest" description="Disordered" evidence="1">
    <location>
        <begin position="79"/>
        <end position="129"/>
    </location>
</feature>
<proteinExistence type="predicted"/>
<comment type="caution">
    <text evidence="2">The sequence shown here is derived from an EMBL/GenBank/DDBJ whole genome shotgun (WGS) entry which is preliminary data.</text>
</comment>
<organism evidence="2 3">
    <name type="scientific">Tilletia horrida</name>
    <dbReference type="NCBI Taxonomy" id="155126"/>
    <lineage>
        <taxon>Eukaryota</taxon>
        <taxon>Fungi</taxon>
        <taxon>Dikarya</taxon>
        <taxon>Basidiomycota</taxon>
        <taxon>Ustilaginomycotina</taxon>
        <taxon>Exobasidiomycetes</taxon>
        <taxon>Tilletiales</taxon>
        <taxon>Tilletiaceae</taxon>
        <taxon>Tilletia</taxon>
    </lineage>
</organism>
<dbReference type="PANTHER" id="PTHR38407:SF1">
    <property type="entry name" value="PROTEIN IVY1"/>
    <property type="match status" value="1"/>
</dbReference>
<dbReference type="InterPro" id="IPR037470">
    <property type="entry name" value="IVY1"/>
</dbReference>
<name>A0AAN6G499_9BASI</name>
<sequence>MPRVLAELQTQVDSLDEVKAQYYHEVIESEEEVWEFILSKVSLMVRSQLEVSERIASKGSSDPVQRLAWLNFAGYRDRQRARSGRPTQARPAPAACGPARRASPVPQVPQHAVRGLPSRAAGTQHGPVF</sequence>